<dbReference type="Proteomes" id="UP000557688">
    <property type="component" value="Unassembled WGS sequence"/>
</dbReference>
<proteinExistence type="predicted"/>
<protein>
    <submittedName>
        <fullName evidence="1">Uncharacterized protein</fullName>
    </submittedName>
</protein>
<evidence type="ECO:0000313" key="4">
    <source>
        <dbReference type="Proteomes" id="UP000565205"/>
    </source>
</evidence>
<dbReference type="EMBL" id="JABXXQ010000022">
    <property type="protein sequence ID" value="NVN29247.1"/>
    <property type="molecule type" value="Genomic_DNA"/>
</dbReference>
<sequence length="161" mass="16171">MVDRVSASSPANVAVDLLRPWPIGSKQTVLVCALVVSARSLAAPPTSAPATRIPTDLRPSTDESLTVIGHRPLVLAPLPGSTDLAPPSSGFAPGNRLGPFTITGGPTHSMTSDGVSAGLAIPIRPVKGLEFGVTLGANRDAGAGASSTAGARAVAGFKLRF</sequence>
<evidence type="ECO:0000313" key="1">
    <source>
        <dbReference type="EMBL" id="MBB3172855.1"/>
    </source>
</evidence>
<dbReference type="Proteomes" id="UP000565205">
    <property type="component" value="Unassembled WGS sequence"/>
</dbReference>
<evidence type="ECO:0000313" key="3">
    <source>
        <dbReference type="Proteomes" id="UP000557688"/>
    </source>
</evidence>
<dbReference type="EMBL" id="JACHXV010000002">
    <property type="protein sequence ID" value="MBB3172855.1"/>
    <property type="molecule type" value="Genomic_DNA"/>
</dbReference>
<reference evidence="2 4" key="1">
    <citation type="submission" date="2020-06" db="EMBL/GenBank/DDBJ databases">
        <title>Description of novel acetic acid bacteria.</title>
        <authorList>
            <person name="Sombolestani A."/>
        </authorList>
    </citation>
    <scope>NUCLEOTIDE SEQUENCE [LARGE SCALE GENOMIC DNA]</scope>
    <source>
        <strain evidence="2 4">LMG 26838</strain>
    </source>
</reference>
<reference evidence="1 3" key="2">
    <citation type="submission" date="2020-08" db="EMBL/GenBank/DDBJ databases">
        <title>Genomic Encyclopedia of Type Strains, Phase III (KMG-III): the genomes of soil and plant-associated and newly described type strains.</title>
        <authorList>
            <person name="Whitman W."/>
        </authorList>
    </citation>
    <scope>NUCLEOTIDE SEQUENCE [LARGE SCALE GENOMIC DNA]</scope>
    <source>
        <strain evidence="1 3">CECT 8088</strain>
    </source>
</reference>
<name>A0A839UW15_9PROT</name>
<organism evidence="1 3">
    <name type="scientific">Endobacter medicaginis</name>
    <dbReference type="NCBI Taxonomy" id="1181271"/>
    <lineage>
        <taxon>Bacteria</taxon>
        <taxon>Pseudomonadati</taxon>
        <taxon>Pseudomonadota</taxon>
        <taxon>Alphaproteobacteria</taxon>
        <taxon>Acetobacterales</taxon>
        <taxon>Acetobacteraceae</taxon>
        <taxon>Endobacter</taxon>
    </lineage>
</organism>
<dbReference type="RefSeq" id="WP_176621973.1">
    <property type="nucleotide sequence ID" value="NZ_JABXXQ010000022.1"/>
</dbReference>
<dbReference type="AlphaFoldDB" id="A0A839UW15"/>
<gene>
    <name evidence="1" type="ORF">FHR90_000669</name>
    <name evidence="2" type="ORF">HUK83_02690</name>
</gene>
<comment type="caution">
    <text evidence="1">The sequence shown here is derived from an EMBL/GenBank/DDBJ whole genome shotgun (WGS) entry which is preliminary data.</text>
</comment>
<keyword evidence="3" id="KW-1185">Reference proteome</keyword>
<evidence type="ECO:0000313" key="2">
    <source>
        <dbReference type="EMBL" id="NVN29247.1"/>
    </source>
</evidence>
<accession>A0A839UW15</accession>